<feature type="compositionally biased region" description="Acidic residues" evidence="1">
    <location>
        <begin position="155"/>
        <end position="165"/>
    </location>
</feature>
<dbReference type="Proteomes" id="UP000030653">
    <property type="component" value="Unassembled WGS sequence"/>
</dbReference>
<protein>
    <submittedName>
        <fullName evidence="2">Uncharacterized protein</fullName>
    </submittedName>
</protein>
<dbReference type="AlphaFoldDB" id="M5GAK5"/>
<evidence type="ECO:0000313" key="3">
    <source>
        <dbReference type="Proteomes" id="UP000030653"/>
    </source>
</evidence>
<sequence length="359" mass="39235">MANISNIISSVLGSSSSSGDDTPSSPLCILEKMLDCWEKGEHLFSSCKAPSNSLGSSDASSAHEGHAHPFPTLDKKGKKPERAHMPPSCMEGAYTKYGSLTPVEVGMGKLLFKCLCQLSWPVDEMGGNELWQMFIGEHLKDNEEEGEEEGKGAGEEGEEGEGEEMTVDKANEISCKPDHPSKPTQDKVIWDPLGSTKFMMMEELEEASQIDCKRLGSLTKDKALAYKDEINAFVMAWNYYHGLEHIQHICALNTTTKREKKMKCTQLVWAKAGWEVGLKDGAMGEGLAQLMLGGRVKQVREIEEVAMEKVGGAWKGAKKRVPKVGKVIKEHGPSMVSGLLALGGLILHLINLLHLIPTV</sequence>
<keyword evidence="3" id="KW-1185">Reference proteome</keyword>
<proteinExistence type="predicted"/>
<dbReference type="RefSeq" id="XP_040627845.1">
    <property type="nucleotide sequence ID" value="XM_040771189.1"/>
</dbReference>
<gene>
    <name evidence="2" type="ORF">DACRYDRAFT_16342</name>
</gene>
<organism evidence="2 3">
    <name type="scientific">Dacryopinax primogenitus (strain DJM 731)</name>
    <name type="common">Brown rot fungus</name>
    <dbReference type="NCBI Taxonomy" id="1858805"/>
    <lineage>
        <taxon>Eukaryota</taxon>
        <taxon>Fungi</taxon>
        <taxon>Dikarya</taxon>
        <taxon>Basidiomycota</taxon>
        <taxon>Agaricomycotina</taxon>
        <taxon>Dacrymycetes</taxon>
        <taxon>Dacrymycetales</taxon>
        <taxon>Dacrymycetaceae</taxon>
        <taxon>Dacryopinax</taxon>
    </lineage>
</organism>
<evidence type="ECO:0000256" key="1">
    <source>
        <dbReference type="SAM" id="MobiDB-lite"/>
    </source>
</evidence>
<dbReference type="HOGENOM" id="CLU_771656_0_0_1"/>
<accession>M5GAK5</accession>
<reference evidence="2 3" key="1">
    <citation type="journal article" date="2012" name="Science">
        <title>The Paleozoic origin of enzymatic lignin decomposition reconstructed from 31 fungal genomes.</title>
        <authorList>
            <person name="Floudas D."/>
            <person name="Binder M."/>
            <person name="Riley R."/>
            <person name="Barry K."/>
            <person name="Blanchette R.A."/>
            <person name="Henrissat B."/>
            <person name="Martinez A.T."/>
            <person name="Otillar R."/>
            <person name="Spatafora J.W."/>
            <person name="Yadav J.S."/>
            <person name="Aerts A."/>
            <person name="Benoit I."/>
            <person name="Boyd A."/>
            <person name="Carlson A."/>
            <person name="Copeland A."/>
            <person name="Coutinho P.M."/>
            <person name="de Vries R.P."/>
            <person name="Ferreira P."/>
            <person name="Findley K."/>
            <person name="Foster B."/>
            <person name="Gaskell J."/>
            <person name="Glotzer D."/>
            <person name="Gorecki P."/>
            <person name="Heitman J."/>
            <person name="Hesse C."/>
            <person name="Hori C."/>
            <person name="Igarashi K."/>
            <person name="Jurgens J.A."/>
            <person name="Kallen N."/>
            <person name="Kersten P."/>
            <person name="Kohler A."/>
            <person name="Kuees U."/>
            <person name="Kumar T.K.A."/>
            <person name="Kuo A."/>
            <person name="LaButti K."/>
            <person name="Larrondo L.F."/>
            <person name="Lindquist E."/>
            <person name="Ling A."/>
            <person name="Lombard V."/>
            <person name="Lucas S."/>
            <person name="Lundell T."/>
            <person name="Martin R."/>
            <person name="McLaughlin D.J."/>
            <person name="Morgenstern I."/>
            <person name="Morin E."/>
            <person name="Murat C."/>
            <person name="Nagy L.G."/>
            <person name="Nolan M."/>
            <person name="Ohm R.A."/>
            <person name="Patyshakuliyeva A."/>
            <person name="Rokas A."/>
            <person name="Ruiz-Duenas F.J."/>
            <person name="Sabat G."/>
            <person name="Salamov A."/>
            <person name="Samejima M."/>
            <person name="Schmutz J."/>
            <person name="Slot J.C."/>
            <person name="St John F."/>
            <person name="Stenlid J."/>
            <person name="Sun H."/>
            <person name="Sun S."/>
            <person name="Syed K."/>
            <person name="Tsang A."/>
            <person name="Wiebenga A."/>
            <person name="Young D."/>
            <person name="Pisabarro A."/>
            <person name="Eastwood D.C."/>
            <person name="Martin F."/>
            <person name="Cullen D."/>
            <person name="Grigoriev I.V."/>
            <person name="Hibbett D.S."/>
        </authorList>
    </citation>
    <scope>NUCLEOTIDE SEQUENCE [LARGE SCALE GENOMIC DNA]</scope>
    <source>
        <strain evidence="2 3">DJM-731 SS1</strain>
    </source>
</reference>
<dbReference type="GeneID" id="63686251"/>
<feature type="region of interest" description="Disordered" evidence="1">
    <location>
        <begin position="142"/>
        <end position="166"/>
    </location>
</feature>
<feature type="region of interest" description="Disordered" evidence="1">
    <location>
        <begin position="55"/>
        <end position="86"/>
    </location>
</feature>
<name>M5GAK5_DACPD</name>
<evidence type="ECO:0000313" key="2">
    <source>
        <dbReference type="EMBL" id="EJU00948.1"/>
    </source>
</evidence>
<dbReference type="EMBL" id="JH795865">
    <property type="protein sequence ID" value="EJU00948.1"/>
    <property type="molecule type" value="Genomic_DNA"/>
</dbReference>